<comment type="caution">
    <text evidence="1">The sequence shown here is derived from an EMBL/GenBank/DDBJ whole genome shotgun (WGS) entry which is preliminary data.</text>
</comment>
<evidence type="ECO:0000313" key="1">
    <source>
        <dbReference type="EMBL" id="KAJ8913938.1"/>
    </source>
</evidence>
<organism evidence="1 2">
    <name type="scientific">Exocentrus adspersus</name>
    <dbReference type="NCBI Taxonomy" id="1586481"/>
    <lineage>
        <taxon>Eukaryota</taxon>
        <taxon>Metazoa</taxon>
        <taxon>Ecdysozoa</taxon>
        <taxon>Arthropoda</taxon>
        <taxon>Hexapoda</taxon>
        <taxon>Insecta</taxon>
        <taxon>Pterygota</taxon>
        <taxon>Neoptera</taxon>
        <taxon>Endopterygota</taxon>
        <taxon>Coleoptera</taxon>
        <taxon>Polyphaga</taxon>
        <taxon>Cucujiformia</taxon>
        <taxon>Chrysomeloidea</taxon>
        <taxon>Cerambycidae</taxon>
        <taxon>Lamiinae</taxon>
        <taxon>Acanthocinini</taxon>
        <taxon>Exocentrus</taxon>
    </lineage>
</organism>
<keyword evidence="2" id="KW-1185">Reference proteome</keyword>
<dbReference type="Proteomes" id="UP001159042">
    <property type="component" value="Unassembled WGS sequence"/>
</dbReference>
<dbReference type="EMBL" id="JANEYG010000084">
    <property type="protein sequence ID" value="KAJ8913938.1"/>
    <property type="molecule type" value="Genomic_DNA"/>
</dbReference>
<proteinExistence type="predicted"/>
<evidence type="ECO:0000313" key="2">
    <source>
        <dbReference type="Proteomes" id="UP001159042"/>
    </source>
</evidence>
<gene>
    <name evidence="1" type="ORF">NQ315_015175</name>
</gene>
<accession>A0AAV8VIA1</accession>
<reference evidence="1 2" key="1">
    <citation type="journal article" date="2023" name="Insect Mol. Biol.">
        <title>Genome sequencing provides insights into the evolution of gene families encoding plant cell wall-degrading enzymes in longhorned beetles.</title>
        <authorList>
            <person name="Shin N.R."/>
            <person name="Okamura Y."/>
            <person name="Kirsch R."/>
            <person name="Pauchet Y."/>
        </authorList>
    </citation>
    <scope>NUCLEOTIDE SEQUENCE [LARGE SCALE GENOMIC DNA]</scope>
    <source>
        <strain evidence="1">EAD_L_NR</strain>
    </source>
</reference>
<sequence length="65" mass="7452">KANDTNGKSLEKLWYCALHLDATIGIPATAKCLKMPTDNKEAKIWIQNLSWYPNRPKADRKYEGM</sequence>
<feature type="non-terminal residue" evidence="1">
    <location>
        <position position="1"/>
    </location>
</feature>
<dbReference type="AlphaFoldDB" id="A0AAV8VIA1"/>
<name>A0AAV8VIA1_9CUCU</name>
<protein>
    <submittedName>
        <fullName evidence="1">Uncharacterized protein</fullName>
    </submittedName>
</protein>